<name>A0A5D2VRP1_GOSMU</name>
<dbReference type="InterPro" id="IPR046349">
    <property type="entry name" value="C1-like_sf"/>
</dbReference>
<dbReference type="PANTHER" id="PTHR32410:SF169">
    <property type="entry name" value="C1 DOMAIN FAMILY PROTEIN, PUTATIVE-RELATED"/>
    <property type="match status" value="1"/>
</dbReference>
<feature type="non-terminal residue" evidence="6">
    <location>
        <position position="879"/>
    </location>
</feature>
<dbReference type="InterPro" id="IPR001965">
    <property type="entry name" value="Znf_PHD"/>
</dbReference>
<dbReference type="InterPro" id="IPR053192">
    <property type="entry name" value="Vacuole_Formation_Reg"/>
</dbReference>
<keyword evidence="7" id="KW-1185">Reference proteome</keyword>
<keyword evidence="4" id="KW-0862">Zinc</keyword>
<dbReference type="SMART" id="SM00249">
    <property type="entry name" value="PHD"/>
    <property type="match status" value="5"/>
</dbReference>
<keyword evidence="1" id="KW-0479">Metal-binding</keyword>
<gene>
    <name evidence="6" type="ORF">E1A91_D02G020000v1</name>
</gene>
<dbReference type="Gene3D" id="3.30.40.10">
    <property type="entry name" value="Zinc/RING finger domain, C3HC4 (zinc finger)"/>
    <property type="match status" value="1"/>
</dbReference>
<evidence type="ECO:0000259" key="5">
    <source>
        <dbReference type="SMART" id="SM00249"/>
    </source>
</evidence>
<reference evidence="6 7" key="1">
    <citation type="submission" date="2019-07" db="EMBL/GenBank/DDBJ databases">
        <title>WGS assembly of Gossypium mustelinum.</title>
        <authorList>
            <person name="Chen Z.J."/>
            <person name="Sreedasyam A."/>
            <person name="Ando A."/>
            <person name="Song Q."/>
            <person name="De L."/>
            <person name="Hulse-Kemp A."/>
            <person name="Ding M."/>
            <person name="Ye W."/>
            <person name="Kirkbride R."/>
            <person name="Jenkins J."/>
            <person name="Plott C."/>
            <person name="Lovell J."/>
            <person name="Lin Y.-M."/>
            <person name="Vaughn R."/>
            <person name="Liu B."/>
            <person name="Li W."/>
            <person name="Simpson S."/>
            <person name="Scheffler B."/>
            <person name="Saski C."/>
            <person name="Grover C."/>
            <person name="Hu G."/>
            <person name="Conover J."/>
            <person name="Carlson J."/>
            <person name="Shu S."/>
            <person name="Boston L."/>
            <person name="Williams M."/>
            <person name="Peterson D."/>
            <person name="Mcgee K."/>
            <person name="Jones D."/>
            <person name="Wendel J."/>
            <person name="Stelly D."/>
            <person name="Grimwood J."/>
            <person name="Schmutz J."/>
        </authorList>
    </citation>
    <scope>NUCLEOTIDE SEQUENCE [LARGE SCALE GENOMIC DNA]</scope>
    <source>
        <strain evidence="6">1408120.09</strain>
    </source>
</reference>
<dbReference type="Pfam" id="PF03107">
    <property type="entry name" value="C1_2"/>
    <property type="match status" value="7"/>
</dbReference>
<dbReference type="Proteomes" id="UP000323597">
    <property type="component" value="Chromosome D02"/>
</dbReference>
<dbReference type="InterPro" id="IPR013083">
    <property type="entry name" value="Znf_RING/FYVE/PHD"/>
</dbReference>
<evidence type="ECO:0000313" key="6">
    <source>
        <dbReference type="EMBL" id="TYI91802.1"/>
    </source>
</evidence>
<evidence type="ECO:0000313" key="7">
    <source>
        <dbReference type="Proteomes" id="UP000323597"/>
    </source>
</evidence>
<sequence length="879" mass="100717">MEESNNYGHQHPLLLMLNQEQLINYGSGVADCSRCGEKVSAPCFCCVKHCGFYLHKVCAEAPLELNHPFHPHHPLLLMQNAPYSLGEYFCTFCGEEGNDFVYHCSCELDFHIKCALFTFNIAENNLKELEHVALDEELEDVAKCFVCREPLAKYTHFSPDCGFNLHEKCAKLPFKLNHVCHRKHPLVLQFDSEGLSCKVCQETRKRRRSGFVYGCSPCKFIVHVECASQSPLQVIKSTNHEHPLTLFLSHQHPLLLILNQDQLIHNQSGVTHCSRCGEEVSAPCFCCVEHCGFYLHKACGDAPLELNHPFHPHHPLLLLQEPPSSYTRCISDFCDKTCEKFIYHCSCGLDFHIKCALFTFNVAEDNLKELDHVALQHPLISTGNGDEELEDVSKCFGCREPLAKYTHFSPDCRFNLHEKCAKLPFKLNHKYHLKHPLTLQFNSERLSCKICQVKRRRGFVYGCSPCKFVVHIECVSESLDLVVEDKRHEHPFTLLLRGSSFICDACGTEGSYASYICCTCNIMVHKKCTSLPRIIKSKWHDHLLFHKYFLRIEDFKCDVIFHVKCTMKNENSYEIVENEDEESADVSSITKVLEWNDAGEATVIEHFKHNHYLILSDRVGEYDDKCCDGCLLPIVASFYYCTQCGFFLHKVCAELPKVKHVWHRRCRPALVLTSNEVFECVQCLWLSNAFAYKCEECEQCTCLQCIIALTPGARTCLGHKHPLFFYPEYKGRCVACGEDDIKGLFRCKDCDFSLDHKCFSLPITSQHKNDQHLLSLAYGHDNSYSESHFCDVCEESRDPNLWFYHCATCDTSAHVDCVLGRYPFFKLGSIFELPKVHEHPLTNVKKIYYYPNCSKCGEPCLDLALECTGCNFIVHGECL</sequence>
<keyword evidence="2" id="KW-0677">Repeat</keyword>
<feature type="domain" description="Zinc finger PHD-type" evidence="5">
    <location>
        <begin position="196"/>
        <end position="277"/>
    </location>
</feature>
<organism evidence="6 7">
    <name type="scientific">Gossypium mustelinum</name>
    <name type="common">Cotton</name>
    <name type="synonym">Gossypium caicoense</name>
    <dbReference type="NCBI Taxonomy" id="34275"/>
    <lineage>
        <taxon>Eukaryota</taxon>
        <taxon>Viridiplantae</taxon>
        <taxon>Streptophyta</taxon>
        <taxon>Embryophyta</taxon>
        <taxon>Tracheophyta</taxon>
        <taxon>Spermatophyta</taxon>
        <taxon>Magnoliopsida</taxon>
        <taxon>eudicotyledons</taxon>
        <taxon>Gunneridae</taxon>
        <taxon>Pentapetalae</taxon>
        <taxon>rosids</taxon>
        <taxon>malvids</taxon>
        <taxon>Malvales</taxon>
        <taxon>Malvaceae</taxon>
        <taxon>Malvoideae</taxon>
        <taxon>Gossypium</taxon>
    </lineage>
</organism>
<dbReference type="EMBL" id="CM017650">
    <property type="protein sequence ID" value="TYI91802.1"/>
    <property type="molecule type" value="Genomic_DNA"/>
</dbReference>
<evidence type="ECO:0000256" key="4">
    <source>
        <dbReference type="ARBA" id="ARBA00022833"/>
    </source>
</evidence>
<feature type="domain" description="Zinc finger PHD-type" evidence="5">
    <location>
        <begin position="89"/>
        <end position="148"/>
    </location>
</feature>
<dbReference type="InterPro" id="IPR004146">
    <property type="entry name" value="DC1"/>
</dbReference>
<evidence type="ECO:0000256" key="2">
    <source>
        <dbReference type="ARBA" id="ARBA00022737"/>
    </source>
</evidence>
<keyword evidence="3" id="KW-0863">Zinc-finger</keyword>
<evidence type="ECO:0000256" key="1">
    <source>
        <dbReference type="ARBA" id="ARBA00022723"/>
    </source>
</evidence>
<dbReference type="PANTHER" id="PTHR32410">
    <property type="entry name" value="CYSTEINE/HISTIDINE-RICH C1 DOMAIN FAMILY PROTEIN"/>
    <property type="match status" value="1"/>
</dbReference>
<protein>
    <recommendedName>
        <fullName evidence="5">Zinc finger PHD-type domain-containing protein</fullName>
    </recommendedName>
</protein>
<feature type="domain" description="Zinc finger PHD-type" evidence="5">
    <location>
        <begin position="789"/>
        <end position="854"/>
    </location>
</feature>
<feature type="domain" description="Zinc finger PHD-type" evidence="5">
    <location>
        <begin position="447"/>
        <end position="507"/>
    </location>
</feature>
<dbReference type="AlphaFoldDB" id="A0A5D2VRP1"/>
<feature type="domain" description="Zinc finger PHD-type" evidence="5">
    <location>
        <begin position="626"/>
        <end position="684"/>
    </location>
</feature>
<dbReference type="GO" id="GO:0008270">
    <property type="term" value="F:zinc ion binding"/>
    <property type="evidence" value="ECO:0007669"/>
    <property type="project" value="UniProtKB-KW"/>
</dbReference>
<dbReference type="SUPFAM" id="SSF57889">
    <property type="entry name" value="Cysteine-rich domain"/>
    <property type="match status" value="9"/>
</dbReference>
<evidence type="ECO:0000256" key="3">
    <source>
        <dbReference type="ARBA" id="ARBA00022771"/>
    </source>
</evidence>
<proteinExistence type="predicted"/>
<accession>A0A5D2VRP1</accession>